<dbReference type="Pfam" id="PF00418">
    <property type="entry name" value="Tubulin-binding"/>
    <property type="match status" value="3"/>
</dbReference>
<evidence type="ECO:0000256" key="7">
    <source>
        <dbReference type="SAM" id="MobiDB-lite"/>
    </source>
</evidence>
<evidence type="ECO:0000256" key="3">
    <source>
        <dbReference type="ARBA" id="ARBA00022553"/>
    </source>
</evidence>
<evidence type="ECO:0000256" key="5">
    <source>
        <dbReference type="ARBA" id="ARBA00023212"/>
    </source>
</evidence>
<dbReference type="PROSITE" id="PS00229">
    <property type="entry name" value="TAU_MAP_1"/>
    <property type="match status" value="2"/>
</dbReference>
<keyword evidence="4" id="KW-0677">Repeat</keyword>
<accession>A0A914CT49</accession>
<evidence type="ECO:0000256" key="2">
    <source>
        <dbReference type="ARBA" id="ARBA00022490"/>
    </source>
</evidence>
<protein>
    <recommendedName>
        <fullName evidence="6">Microtubule-associated protein</fullName>
    </recommendedName>
</protein>
<feature type="compositionally biased region" description="Polar residues" evidence="7">
    <location>
        <begin position="66"/>
        <end position="76"/>
    </location>
</feature>
<dbReference type="PANTHER" id="PTHR11501">
    <property type="entry name" value="MICROTUBULE-ASSOCIATED PROTEIN"/>
    <property type="match status" value="1"/>
</dbReference>
<feature type="compositionally biased region" description="Low complexity" evidence="7">
    <location>
        <begin position="194"/>
        <end position="218"/>
    </location>
</feature>
<keyword evidence="6" id="KW-0493">Microtubule</keyword>
<evidence type="ECO:0000256" key="4">
    <source>
        <dbReference type="ARBA" id="ARBA00022737"/>
    </source>
</evidence>
<evidence type="ECO:0000313" key="9">
    <source>
        <dbReference type="WBParaSite" id="ACRNAN_scaffold137.g30165.t1"/>
    </source>
</evidence>
<evidence type="ECO:0000256" key="6">
    <source>
        <dbReference type="RuleBase" id="RU000686"/>
    </source>
</evidence>
<sequence length="435" mass="47183">MTEVDTPQGSIESDESNRRLEDPNFESPRRDFALPSASSEPASQEKSETKSPTEDIEPKFDKITLQGYTSISEPVNGTQVIPENLVDKTKEEQVAEKRVPDIEVNSESIEVEKHPQTIEVKSEVINVPTPVRSFRPPITPSNSLAYAPAKKKSTPIPPKSDFKPRASTATSRLSGATTRPTPKISTPLNDKMRSSSARPRPSSTQASTATPSSQPSSSRKLPSNDVKTPSLPATPKTNKKYENVKSRINASSDHKPTGSNVKIFHQPVKFNVTSKVGSLQNAKHVPGGGNVKIENRKINFKETAKPKIDAKADPKAPQPEKKIVTQKLEWKAQSKVGSLENANHKPPGGDVKIFHQTVVFKNVQSKIGSLDNANHVPGGGDVKISEYQVTTPKSRSKDSGSVNSIGSHSSLNSSTRRSFSNAPVHNNNVSSNSNV</sequence>
<keyword evidence="3" id="KW-0597">Phosphoprotein</keyword>
<feature type="compositionally biased region" description="Polar residues" evidence="7">
    <location>
        <begin position="1"/>
        <end position="11"/>
    </location>
</feature>
<dbReference type="Proteomes" id="UP000887540">
    <property type="component" value="Unplaced"/>
</dbReference>
<dbReference type="GO" id="GO:0031175">
    <property type="term" value="P:neuron projection development"/>
    <property type="evidence" value="ECO:0007669"/>
    <property type="project" value="TreeGrafter"/>
</dbReference>
<name>A0A914CT49_9BILA</name>
<comment type="subcellular location">
    <subcellularLocation>
        <location evidence="1 6">Cytoplasm</location>
        <location evidence="1 6">Cytoskeleton</location>
    </subcellularLocation>
</comment>
<feature type="compositionally biased region" description="Basic and acidic residues" evidence="7">
    <location>
        <begin position="43"/>
        <end position="62"/>
    </location>
</feature>
<feature type="compositionally biased region" description="Polar residues" evidence="7">
    <location>
        <begin position="167"/>
        <end position="188"/>
    </location>
</feature>
<dbReference type="GO" id="GO:0005874">
    <property type="term" value="C:microtubule"/>
    <property type="evidence" value="ECO:0007669"/>
    <property type="project" value="UniProtKB-KW"/>
</dbReference>
<dbReference type="GO" id="GO:0000226">
    <property type="term" value="P:microtubule cytoskeleton organization"/>
    <property type="evidence" value="ECO:0007669"/>
    <property type="project" value="TreeGrafter"/>
</dbReference>
<dbReference type="InterPro" id="IPR027324">
    <property type="entry name" value="MAP2/MAP4/Tau"/>
</dbReference>
<dbReference type="InterPro" id="IPR001084">
    <property type="entry name" value="MAP_tubulin-bd_rpt"/>
</dbReference>
<feature type="region of interest" description="Disordered" evidence="7">
    <location>
        <begin position="1"/>
        <end position="76"/>
    </location>
</feature>
<evidence type="ECO:0000256" key="1">
    <source>
        <dbReference type="ARBA" id="ARBA00004245"/>
    </source>
</evidence>
<keyword evidence="2 6" id="KW-0963">Cytoplasm</keyword>
<dbReference type="PROSITE" id="PS51491">
    <property type="entry name" value="TAU_MAP_2"/>
    <property type="match status" value="3"/>
</dbReference>
<dbReference type="WBParaSite" id="ACRNAN_scaffold137.g30165.t1">
    <property type="protein sequence ID" value="ACRNAN_scaffold137.g30165.t1"/>
    <property type="gene ID" value="ACRNAN_scaffold137.g30165"/>
</dbReference>
<keyword evidence="5 6" id="KW-0206">Cytoskeleton</keyword>
<dbReference type="GO" id="GO:0008017">
    <property type="term" value="F:microtubule binding"/>
    <property type="evidence" value="ECO:0007669"/>
    <property type="project" value="InterPro"/>
</dbReference>
<dbReference type="PANTHER" id="PTHR11501:SF18">
    <property type="entry name" value="MICROTUBULE-ASSOCIATED PROTEIN"/>
    <property type="match status" value="1"/>
</dbReference>
<proteinExistence type="predicted"/>
<feature type="compositionally biased region" description="Basic and acidic residues" evidence="7">
    <location>
        <begin position="15"/>
        <end position="32"/>
    </location>
</feature>
<feature type="region of interest" description="Disordered" evidence="7">
    <location>
        <begin position="302"/>
        <end position="321"/>
    </location>
</feature>
<feature type="compositionally biased region" description="Low complexity" evidence="7">
    <location>
        <begin position="399"/>
        <end position="435"/>
    </location>
</feature>
<evidence type="ECO:0000313" key="8">
    <source>
        <dbReference type="Proteomes" id="UP000887540"/>
    </source>
</evidence>
<organism evidence="8 9">
    <name type="scientific">Acrobeloides nanus</name>
    <dbReference type="NCBI Taxonomy" id="290746"/>
    <lineage>
        <taxon>Eukaryota</taxon>
        <taxon>Metazoa</taxon>
        <taxon>Ecdysozoa</taxon>
        <taxon>Nematoda</taxon>
        <taxon>Chromadorea</taxon>
        <taxon>Rhabditida</taxon>
        <taxon>Tylenchina</taxon>
        <taxon>Cephalobomorpha</taxon>
        <taxon>Cephaloboidea</taxon>
        <taxon>Cephalobidae</taxon>
        <taxon>Acrobeloides</taxon>
    </lineage>
</organism>
<reference evidence="9" key="1">
    <citation type="submission" date="2022-11" db="UniProtKB">
        <authorList>
            <consortium name="WormBaseParasite"/>
        </authorList>
    </citation>
    <scope>IDENTIFICATION</scope>
</reference>
<dbReference type="AlphaFoldDB" id="A0A914CT49"/>
<dbReference type="GO" id="GO:0043005">
    <property type="term" value="C:neuron projection"/>
    <property type="evidence" value="ECO:0007669"/>
    <property type="project" value="TreeGrafter"/>
</dbReference>
<feature type="region of interest" description="Disordered" evidence="7">
    <location>
        <begin position="369"/>
        <end position="435"/>
    </location>
</feature>
<feature type="region of interest" description="Disordered" evidence="7">
    <location>
        <begin position="130"/>
        <end position="262"/>
    </location>
</feature>
<keyword evidence="8" id="KW-1185">Reference proteome</keyword>